<sequence length="65" mass="7348">MIEKAYRTVCYFCASLFANYKFQNSPSDLLVAKTFFLRIIILVAVGDSALYLGLLGWFVFELAGK</sequence>
<comment type="caution">
    <text evidence="1">The sequence shown here is derived from an EMBL/GenBank/DDBJ whole genome shotgun (WGS) entry which is preliminary data.</text>
</comment>
<dbReference type="Proteomes" id="UP001163603">
    <property type="component" value="Chromosome 2"/>
</dbReference>
<name>A0ACC0ZAP2_9ROSI</name>
<gene>
    <name evidence="1" type="ORF">Pint_16059</name>
</gene>
<reference evidence="2" key="1">
    <citation type="journal article" date="2023" name="G3 (Bethesda)">
        <title>Genome assembly and association tests identify interacting loci associated with vigor, precocity, and sex in interspecific pistachio rootstocks.</title>
        <authorList>
            <person name="Palmer W."/>
            <person name="Jacygrad E."/>
            <person name="Sagayaradj S."/>
            <person name="Cavanaugh K."/>
            <person name="Han R."/>
            <person name="Bertier L."/>
            <person name="Beede B."/>
            <person name="Kafkas S."/>
            <person name="Golino D."/>
            <person name="Preece J."/>
            <person name="Michelmore R."/>
        </authorList>
    </citation>
    <scope>NUCLEOTIDE SEQUENCE [LARGE SCALE GENOMIC DNA]</scope>
</reference>
<evidence type="ECO:0000313" key="2">
    <source>
        <dbReference type="Proteomes" id="UP001163603"/>
    </source>
</evidence>
<organism evidence="1 2">
    <name type="scientific">Pistacia integerrima</name>
    <dbReference type="NCBI Taxonomy" id="434235"/>
    <lineage>
        <taxon>Eukaryota</taxon>
        <taxon>Viridiplantae</taxon>
        <taxon>Streptophyta</taxon>
        <taxon>Embryophyta</taxon>
        <taxon>Tracheophyta</taxon>
        <taxon>Spermatophyta</taxon>
        <taxon>Magnoliopsida</taxon>
        <taxon>eudicotyledons</taxon>
        <taxon>Gunneridae</taxon>
        <taxon>Pentapetalae</taxon>
        <taxon>rosids</taxon>
        <taxon>malvids</taxon>
        <taxon>Sapindales</taxon>
        <taxon>Anacardiaceae</taxon>
        <taxon>Pistacia</taxon>
    </lineage>
</organism>
<dbReference type="EMBL" id="CM047737">
    <property type="protein sequence ID" value="KAJ0047642.1"/>
    <property type="molecule type" value="Genomic_DNA"/>
</dbReference>
<protein>
    <submittedName>
        <fullName evidence="1">Uncharacterized protein</fullName>
    </submittedName>
</protein>
<accession>A0ACC0ZAP2</accession>
<evidence type="ECO:0000313" key="1">
    <source>
        <dbReference type="EMBL" id="KAJ0047642.1"/>
    </source>
</evidence>
<proteinExistence type="predicted"/>
<keyword evidence="2" id="KW-1185">Reference proteome</keyword>